<protein>
    <submittedName>
        <fullName evidence="2">SUEL-type lectin domain-containing protein</fullName>
    </submittedName>
</protein>
<name>A0A1I7ZD31_9BILA</name>
<keyword evidence="1" id="KW-1185">Reference proteome</keyword>
<organism evidence="1 2">
    <name type="scientific">Steinernema glaseri</name>
    <dbReference type="NCBI Taxonomy" id="37863"/>
    <lineage>
        <taxon>Eukaryota</taxon>
        <taxon>Metazoa</taxon>
        <taxon>Ecdysozoa</taxon>
        <taxon>Nematoda</taxon>
        <taxon>Chromadorea</taxon>
        <taxon>Rhabditida</taxon>
        <taxon>Tylenchina</taxon>
        <taxon>Panagrolaimomorpha</taxon>
        <taxon>Strongyloidoidea</taxon>
        <taxon>Steinernematidae</taxon>
        <taxon>Steinernema</taxon>
    </lineage>
</organism>
<dbReference type="AlphaFoldDB" id="A0A1I7ZD31"/>
<proteinExistence type="predicted"/>
<reference evidence="2" key="1">
    <citation type="submission" date="2016-11" db="UniProtKB">
        <authorList>
            <consortium name="WormBaseParasite"/>
        </authorList>
    </citation>
    <scope>IDENTIFICATION</scope>
</reference>
<accession>A0A1I7ZD31</accession>
<evidence type="ECO:0000313" key="2">
    <source>
        <dbReference type="WBParaSite" id="L893_g25313.t1"/>
    </source>
</evidence>
<dbReference type="Proteomes" id="UP000095287">
    <property type="component" value="Unplaced"/>
</dbReference>
<evidence type="ECO:0000313" key="1">
    <source>
        <dbReference type="Proteomes" id="UP000095287"/>
    </source>
</evidence>
<sequence>MLVSSYNQESIRILRFRTYATSRCTKEQKTIMSFVHCPFRESTKIMCYLRGQGCVGTLNQHVMSPVEDSSVTNRKVQAFDITHTTSRCTKEQKTIMSFVHCPFRESTKIMCYLRGQGCVGTLNQHVMSAVEDSSVTNRKVQAFDM</sequence>
<dbReference type="WBParaSite" id="L893_g25313.t1">
    <property type="protein sequence ID" value="L893_g25313.t1"/>
    <property type="gene ID" value="L893_g25313"/>
</dbReference>